<evidence type="ECO:0000256" key="8">
    <source>
        <dbReference type="ARBA" id="ARBA00023125"/>
    </source>
</evidence>
<proteinExistence type="inferred from homology"/>
<dbReference type="PATRIC" id="fig|1179773.3.peg.6826"/>
<keyword evidence="7" id="KW-0805">Transcription regulation</keyword>
<keyword evidence="5" id="KW-0479">Metal-binding</keyword>
<dbReference type="EMBL" id="HE804045">
    <property type="protein sequence ID" value="CCH34007.1"/>
    <property type="molecule type" value="Genomic_DNA"/>
</dbReference>
<evidence type="ECO:0000256" key="3">
    <source>
        <dbReference type="ARBA" id="ARBA00022490"/>
    </source>
</evidence>
<keyword evidence="8" id="KW-0238">DNA-binding</keyword>
<keyword evidence="11" id="KW-1185">Reference proteome</keyword>
<keyword evidence="4" id="KW-0678">Repressor</keyword>
<dbReference type="AlphaFoldDB" id="K0K8Y3"/>
<keyword evidence="9" id="KW-0804">Transcription</keyword>
<evidence type="ECO:0000313" key="10">
    <source>
        <dbReference type="EMBL" id="CCH34007.1"/>
    </source>
</evidence>
<evidence type="ECO:0000313" key="11">
    <source>
        <dbReference type="Proteomes" id="UP000006281"/>
    </source>
</evidence>
<dbReference type="PANTHER" id="PTHR33677:SF3">
    <property type="entry name" value="COPPER-SENSING TRANSCRIPTIONAL REPRESSOR RICR"/>
    <property type="match status" value="1"/>
</dbReference>
<dbReference type="GO" id="GO:0032993">
    <property type="term" value="C:protein-DNA complex"/>
    <property type="evidence" value="ECO:0007669"/>
    <property type="project" value="UniProtKB-ARBA"/>
</dbReference>
<protein>
    <recommendedName>
        <fullName evidence="12">Transcriptional regulator</fullName>
    </recommendedName>
</protein>
<comment type="similarity">
    <text evidence="2">Belongs to the CsoR family.</text>
</comment>
<reference evidence="10 11" key="1">
    <citation type="journal article" date="2012" name="BMC Genomics">
        <title>Complete genome sequence of Saccharothrix espanaensis DSM 44229T and comparison to the other completely sequenced Pseudonocardiaceae.</title>
        <authorList>
            <person name="Strobel T."/>
            <person name="Al-Dilaimi A."/>
            <person name="Blom J."/>
            <person name="Gessner A."/>
            <person name="Kalinowski J."/>
            <person name="Luzhetska M."/>
            <person name="Puhler A."/>
            <person name="Szczepanowski R."/>
            <person name="Bechthold A."/>
            <person name="Ruckert C."/>
        </authorList>
    </citation>
    <scope>NUCLEOTIDE SEQUENCE [LARGE SCALE GENOMIC DNA]</scope>
    <source>
        <strain evidence="11">ATCC 51144 / DSM 44229 / JCM 9112 / NBRC 15066 / NRRL 15764</strain>
    </source>
</reference>
<keyword evidence="3" id="KW-0963">Cytoplasm</keyword>
<evidence type="ECO:0000256" key="6">
    <source>
        <dbReference type="ARBA" id="ARBA00023008"/>
    </source>
</evidence>
<sequence>MHGYTADKDAYLKRLRRIEGQVRGLQRMVENDEYCIDVLTQISAATKALQAVSLGLLDEHLKHCVAQAAAEGGQVAEEKLAEASAAITRLVRS</sequence>
<evidence type="ECO:0000256" key="9">
    <source>
        <dbReference type="ARBA" id="ARBA00023163"/>
    </source>
</evidence>
<evidence type="ECO:0000256" key="1">
    <source>
        <dbReference type="ARBA" id="ARBA00004496"/>
    </source>
</evidence>
<evidence type="ECO:0000256" key="2">
    <source>
        <dbReference type="ARBA" id="ARBA00005428"/>
    </source>
</evidence>
<evidence type="ECO:0000256" key="4">
    <source>
        <dbReference type="ARBA" id="ARBA00022491"/>
    </source>
</evidence>
<keyword evidence="6" id="KW-0186">Copper</keyword>
<dbReference type="CDD" id="cd10148">
    <property type="entry name" value="CsoR-like_DUF156"/>
    <property type="match status" value="1"/>
</dbReference>
<dbReference type="GO" id="GO:0046872">
    <property type="term" value="F:metal ion binding"/>
    <property type="evidence" value="ECO:0007669"/>
    <property type="project" value="UniProtKB-KW"/>
</dbReference>
<dbReference type="GO" id="GO:0005737">
    <property type="term" value="C:cytoplasm"/>
    <property type="evidence" value="ECO:0007669"/>
    <property type="project" value="UniProtKB-SubCell"/>
</dbReference>
<evidence type="ECO:0008006" key="12">
    <source>
        <dbReference type="Google" id="ProtNLM"/>
    </source>
</evidence>
<organism evidence="10 11">
    <name type="scientific">Saccharothrix espanaensis (strain ATCC 51144 / DSM 44229 / JCM 9112 / NBRC 15066 / NRRL 15764)</name>
    <dbReference type="NCBI Taxonomy" id="1179773"/>
    <lineage>
        <taxon>Bacteria</taxon>
        <taxon>Bacillati</taxon>
        <taxon>Actinomycetota</taxon>
        <taxon>Actinomycetes</taxon>
        <taxon>Pseudonocardiales</taxon>
        <taxon>Pseudonocardiaceae</taxon>
        <taxon>Saccharothrix</taxon>
    </lineage>
</organism>
<comment type="subcellular location">
    <subcellularLocation>
        <location evidence="1">Cytoplasm</location>
    </subcellularLocation>
</comment>
<dbReference type="GO" id="GO:0001217">
    <property type="term" value="F:DNA-binding transcription repressor activity"/>
    <property type="evidence" value="ECO:0007669"/>
    <property type="project" value="UniProtKB-ARBA"/>
</dbReference>
<dbReference type="BioCyc" id="SESP1179773:BN6_RS32645-MONOMER"/>
<name>K0K8Y3_SACES</name>
<dbReference type="eggNOG" id="COG1937">
    <property type="taxonomic scope" value="Bacteria"/>
</dbReference>
<dbReference type="InterPro" id="IPR038390">
    <property type="entry name" value="Metal_Tscrpt_repr_sf"/>
</dbReference>
<accession>K0K8Y3</accession>
<dbReference type="HOGENOM" id="CLU_130332_0_1_11"/>
<dbReference type="Proteomes" id="UP000006281">
    <property type="component" value="Chromosome"/>
</dbReference>
<dbReference type="RefSeq" id="WP_015104118.1">
    <property type="nucleotide sequence ID" value="NC_019673.1"/>
</dbReference>
<gene>
    <name evidence="10" type="ordered locus">BN6_67700</name>
</gene>
<dbReference type="PANTHER" id="PTHR33677">
    <property type="entry name" value="TRANSCRIPTIONAL REPRESSOR FRMR-RELATED"/>
    <property type="match status" value="1"/>
</dbReference>
<dbReference type="Pfam" id="PF02583">
    <property type="entry name" value="Trns_repr_metal"/>
    <property type="match status" value="1"/>
</dbReference>
<evidence type="ECO:0000256" key="7">
    <source>
        <dbReference type="ARBA" id="ARBA00023015"/>
    </source>
</evidence>
<dbReference type="KEGG" id="sesp:BN6_67700"/>
<dbReference type="Gene3D" id="1.20.58.1000">
    <property type="entry name" value="Metal-sensitive repressor, helix protomer"/>
    <property type="match status" value="1"/>
</dbReference>
<dbReference type="STRING" id="1179773.BN6_67700"/>
<evidence type="ECO:0000256" key="5">
    <source>
        <dbReference type="ARBA" id="ARBA00022723"/>
    </source>
</evidence>
<dbReference type="InterPro" id="IPR003735">
    <property type="entry name" value="Metal_Tscrpt_repr"/>
</dbReference>
<dbReference type="OrthoDB" id="9811244at2"/>
<dbReference type="FunFam" id="1.20.58.1000:FF:000003">
    <property type="entry name" value="CopY family transcriptional regulator"/>
    <property type="match status" value="1"/>
</dbReference>
<dbReference type="GO" id="GO:0000976">
    <property type="term" value="F:transcription cis-regulatory region binding"/>
    <property type="evidence" value="ECO:0007669"/>
    <property type="project" value="UniProtKB-ARBA"/>
</dbReference>